<keyword evidence="2" id="KW-1185">Reference proteome</keyword>
<dbReference type="AlphaFoldDB" id="A0A3A5KHB6"/>
<organism evidence="1 2">
    <name type="scientific">Mesorhizobium waimense</name>
    <dbReference type="NCBI Taxonomy" id="1300307"/>
    <lineage>
        <taxon>Bacteria</taxon>
        <taxon>Pseudomonadati</taxon>
        <taxon>Pseudomonadota</taxon>
        <taxon>Alphaproteobacteria</taxon>
        <taxon>Hyphomicrobiales</taxon>
        <taxon>Phyllobacteriaceae</taxon>
        <taxon>Mesorhizobium</taxon>
    </lineage>
</organism>
<dbReference type="Proteomes" id="UP000272706">
    <property type="component" value="Unassembled WGS sequence"/>
</dbReference>
<comment type="caution">
    <text evidence="1">The sequence shown here is derived from an EMBL/GenBank/DDBJ whole genome shotgun (WGS) entry which is preliminary data.</text>
</comment>
<sequence>MLGGGLPLPRQVEVGTQSGTQAVGTKRWIFTTSAPCSFCRVFLAVSEQQIDAHAGQQQASGHADYIALPVAPDVGGRTAVTA</sequence>
<proteinExistence type="predicted"/>
<dbReference type="EMBL" id="QZWZ01000029">
    <property type="protein sequence ID" value="RJT31896.1"/>
    <property type="molecule type" value="Genomic_DNA"/>
</dbReference>
<accession>A0A3A5KHB6</accession>
<evidence type="ECO:0000313" key="2">
    <source>
        <dbReference type="Proteomes" id="UP000272706"/>
    </source>
</evidence>
<gene>
    <name evidence="1" type="ORF">D3227_28070</name>
</gene>
<protein>
    <submittedName>
        <fullName evidence="1">Uncharacterized protein</fullName>
    </submittedName>
</protein>
<reference evidence="1 2" key="1">
    <citation type="submission" date="2018-09" db="EMBL/GenBank/DDBJ databases">
        <title>Mesorhizobium carmichaelinearum sp. nov. isolated from Carmichaelinea spp. root nodules in New Zealand.</title>
        <authorList>
            <person name="De Meyer S.E."/>
        </authorList>
    </citation>
    <scope>NUCLEOTIDE SEQUENCE [LARGE SCALE GENOMIC DNA]</scope>
    <source>
        <strain evidence="1 2">ICMP19557</strain>
    </source>
</reference>
<name>A0A3A5KHB6_9HYPH</name>
<evidence type="ECO:0000313" key="1">
    <source>
        <dbReference type="EMBL" id="RJT31896.1"/>
    </source>
</evidence>